<feature type="transmembrane region" description="Helical" evidence="1">
    <location>
        <begin position="21"/>
        <end position="49"/>
    </location>
</feature>
<feature type="transmembrane region" description="Helical" evidence="1">
    <location>
        <begin position="96"/>
        <end position="113"/>
    </location>
</feature>
<keyword evidence="1" id="KW-1133">Transmembrane helix</keyword>
<dbReference type="InterPro" id="IPR055568">
    <property type="entry name" value="DUF7144"/>
</dbReference>
<dbReference type="Pfam" id="PF23636">
    <property type="entry name" value="DUF7144"/>
    <property type="match status" value="1"/>
</dbReference>
<feature type="transmembrane region" description="Helical" evidence="1">
    <location>
        <begin position="119"/>
        <end position="136"/>
    </location>
</feature>
<keyword evidence="1" id="KW-0812">Transmembrane</keyword>
<keyword evidence="1" id="KW-0472">Membrane</keyword>
<keyword evidence="4" id="KW-1185">Reference proteome</keyword>
<evidence type="ECO:0000313" key="3">
    <source>
        <dbReference type="EMBL" id="MBR7837020.1"/>
    </source>
</evidence>
<organism evidence="3 4">
    <name type="scientific">Actinospica durhamensis</name>
    <dbReference type="NCBI Taxonomy" id="1508375"/>
    <lineage>
        <taxon>Bacteria</taxon>
        <taxon>Bacillati</taxon>
        <taxon>Actinomycetota</taxon>
        <taxon>Actinomycetes</taxon>
        <taxon>Catenulisporales</taxon>
        <taxon>Actinospicaceae</taxon>
        <taxon>Actinospica</taxon>
    </lineage>
</organism>
<evidence type="ECO:0000313" key="4">
    <source>
        <dbReference type="Proteomes" id="UP000675781"/>
    </source>
</evidence>
<name>A0A941ERC4_9ACTN</name>
<accession>A0A941ERC4</accession>
<dbReference type="EMBL" id="JAGSOG010000176">
    <property type="protein sequence ID" value="MBR7837020.1"/>
    <property type="molecule type" value="Genomic_DNA"/>
</dbReference>
<sequence>MSQYAPPQQPRNPQHTGANPVWVGGVYLAVVLLVLQGVMTILEAVTALAKDNVYAHFGLYAFRFSLTSWGWIHLVLGVLLVVSGIALALRQTWARIAAIVVAGLHIVANFMFLPYQPQWSIVLIALSVFVLWALCVNPRSVD</sequence>
<protein>
    <recommendedName>
        <fullName evidence="2">DUF7144 domain-containing protein</fullName>
    </recommendedName>
</protein>
<evidence type="ECO:0000256" key="1">
    <source>
        <dbReference type="SAM" id="Phobius"/>
    </source>
</evidence>
<feature type="domain" description="DUF7144" evidence="2">
    <location>
        <begin position="26"/>
        <end position="138"/>
    </location>
</feature>
<dbReference type="RefSeq" id="WP_212531490.1">
    <property type="nucleotide sequence ID" value="NZ_JAGSOG010000176.1"/>
</dbReference>
<gene>
    <name evidence="3" type="ORF">KDL01_27335</name>
</gene>
<dbReference type="Proteomes" id="UP000675781">
    <property type="component" value="Unassembled WGS sequence"/>
</dbReference>
<evidence type="ECO:0000259" key="2">
    <source>
        <dbReference type="Pfam" id="PF23636"/>
    </source>
</evidence>
<reference evidence="3" key="1">
    <citation type="submission" date="2021-04" db="EMBL/GenBank/DDBJ databases">
        <title>Genome based classification of Actinospica acidithermotolerans sp. nov., an actinobacterium isolated from an Indonesian hot spring.</title>
        <authorList>
            <person name="Kusuma A.B."/>
            <person name="Putra K.E."/>
            <person name="Nafisah S."/>
            <person name="Loh J."/>
            <person name="Nouioui I."/>
            <person name="Goodfellow M."/>
        </authorList>
    </citation>
    <scope>NUCLEOTIDE SEQUENCE</scope>
    <source>
        <strain evidence="3">CSCA 57</strain>
    </source>
</reference>
<comment type="caution">
    <text evidence="3">The sequence shown here is derived from an EMBL/GenBank/DDBJ whole genome shotgun (WGS) entry which is preliminary data.</text>
</comment>
<feature type="transmembrane region" description="Helical" evidence="1">
    <location>
        <begin position="69"/>
        <end position="89"/>
    </location>
</feature>
<proteinExistence type="predicted"/>
<dbReference type="AlphaFoldDB" id="A0A941ERC4"/>